<reference evidence="3 5" key="1">
    <citation type="submission" date="2014-05" db="EMBL/GenBank/DDBJ databases">
        <title>Novel Listeriaceae from food processing environments.</title>
        <authorList>
            <person name="den Bakker H.C."/>
        </authorList>
    </citation>
    <scope>NUCLEOTIDE SEQUENCE [LARGE SCALE GENOMIC DNA]</scope>
    <source>
        <strain evidence="3 5">FSL A5-0281</strain>
    </source>
</reference>
<dbReference type="GeneID" id="58717352"/>
<dbReference type="eggNOG" id="ENOG5032UKU">
    <property type="taxonomic scope" value="Bacteria"/>
</dbReference>
<evidence type="ECO:0000313" key="3">
    <source>
        <dbReference type="EMBL" id="KGL40527.1"/>
    </source>
</evidence>
<dbReference type="OrthoDB" id="2236973at2"/>
<dbReference type="InterPro" id="IPR031681">
    <property type="entry name" value="YwqH-like"/>
</dbReference>
<reference evidence="4 6" key="2">
    <citation type="submission" date="2020-03" db="EMBL/GenBank/DDBJ databases">
        <title>Soil Listeria distribution.</title>
        <authorList>
            <person name="Liao J."/>
            <person name="Wiedmann M."/>
        </authorList>
    </citation>
    <scope>NUCLEOTIDE SEQUENCE [LARGE SCALE GENOMIC DNA]</scope>
    <source>
        <strain evidence="4 6">FSL L7-0153</strain>
    </source>
</reference>
<dbReference type="STRING" id="1552123.EP57_08195"/>
<evidence type="ECO:0000313" key="5">
    <source>
        <dbReference type="Proteomes" id="UP000029844"/>
    </source>
</evidence>
<comment type="caution">
    <text evidence="3">The sequence shown here is derived from an EMBL/GenBank/DDBJ whole genome shotgun (WGS) entry which is preliminary data.</text>
</comment>
<feature type="compositionally biased region" description="Basic and acidic residues" evidence="2">
    <location>
        <begin position="1"/>
        <end position="13"/>
    </location>
</feature>
<dbReference type="Proteomes" id="UP000550367">
    <property type="component" value="Unassembled WGS sequence"/>
</dbReference>
<feature type="region of interest" description="Disordered" evidence="2">
    <location>
        <begin position="1"/>
        <end position="20"/>
    </location>
</feature>
<dbReference type="EMBL" id="JAARYY010000001">
    <property type="protein sequence ID" value="MBC2242478.1"/>
    <property type="molecule type" value="Genomic_DNA"/>
</dbReference>
<keyword evidence="1" id="KW-0175">Coiled coil</keyword>
<keyword evidence="5" id="KW-1185">Reference proteome</keyword>
<proteinExistence type="predicted"/>
<dbReference type="EMBL" id="JNFA01000023">
    <property type="protein sequence ID" value="KGL40527.1"/>
    <property type="molecule type" value="Genomic_DNA"/>
</dbReference>
<dbReference type="Proteomes" id="UP000029844">
    <property type="component" value="Unassembled WGS sequence"/>
</dbReference>
<dbReference type="RefSeq" id="WP_036085726.1">
    <property type="nucleotide sequence ID" value="NZ_CBCSHQ010000012.1"/>
</dbReference>
<sequence length="138" mass="16145">MASVDELKNEQRKNQVKMDQCLSDSASIDEKLERLEIAKKKVDEVLQSAKSLKDAVEKQNEEVATWKGTKFNTYRNMIENNFNPDYKTLCDRLDEYYDDICDKITQLENERSDQDGLFGWFKSRVNDIGNQIEKLVHS</sequence>
<gene>
    <name evidence="3" type="ORF">EP57_08195</name>
    <name evidence="4" type="ORF">HCB25_00280</name>
</gene>
<dbReference type="AlphaFoldDB" id="A0A099W6D4"/>
<evidence type="ECO:0000313" key="4">
    <source>
        <dbReference type="EMBL" id="MBC2242478.1"/>
    </source>
</evidence>
<feature type="coiled-coil region" evidence="1">
    <location>
        <begin position="28"/>
        <end position="62"/>
    </location>
</feature>
<dbReference type="Pfam" id="PF16888">
    <property type="entry name" value="YwqH-like"/>
    <property type="match status" value="1"/>
</dbReference>
<accession>A0A099W6D4</accession>
<evidence type="ECO:0000256" key="2">
    <source>
        <dbReference type="SAM" id="MobiDB-lite"/>
    </source>
</evidence>
<protein>
    <submittedName>
        <fullName evidence="4">DUF5082 domain-containing protein</fullName>
    </submittedName>
</protein>
<evidence type="ECO:0000256" key="1">
    <source>
        <dbReference type="SAM" id="Coils"/>
    </source>
</evidence>
<name>A0A099W6D4_9LIST</name>
<organism evidence="3 5">
    <name type="scientific">Listeria booriae</name>
    <dbReference type="NCBI Taxonomy" id="1552123"/>
    <lineage>
        <taxon>Bacteria</taxon>
        <taxon>Bacillati</taxon>
        <taxon>Bacillota</taxon>
        <taxon>Bacilli</taxon>
        <taxon>Bacillales</taxon>
        <taxon>Listeriaceae</taxon>
        <taxon>Listeria</taxon>
    </lineage>
</organism>
<evidence type="ECO:0000313" key="6">
    <source>
        <dbReference type="Proteomes" id="UP000550367"/>
    </source>
</evidence>